<dbReference type="AlphaFoldDB" id="A0AAV2Z1I6"/>
<sequence>MRKREISDQVEWPHLLGLCRRSAIVSHPSHVCTEFKLHVVLCLSVD</sequence>
<name>A0AAV2Z1I6_9STRA</name>
<organism evidence="1 2">
    <name type="scientific">Lagenidium giganteum</name>
    <dbReference type="NCBI Taxonomy" id="4803"/>
    <lineage>
        <taxon>Eukaryota</taxon>
        <taxon>Sar</taxon>
        <taxon>Stramenopiles</taxon>
        <taxon>Oomycota</taxon>
        <taxon>Peronosporomycetes</taxon>
        <taxon>Pythiales</taxon>
        <taxon>Pythiaceae</taxon>
    </lineage>
</organism>
<evidence type="ECO:0000313" key="1">
    <source>
        <dbReference type="EMBL" id="DBA01196.1"/>
    </source>
</evidence>
<reference evidence="1" key="2">
    <citation type="journal article" date="2023" name="Microbiol Resour">
        <title>Decontamination and Annotation of the Draft Genome Sequence of the Oomycete Lagenidium giganteum ARSEF 373.</title>
        <authorList>
            <person name="Morgan W.R."/>
            <person name="Tartar A."/>
        </authorList>
    </citation>
    <scope>NUCLEOTIDE SEQUENCE</scope>
    <source>
        <strain evidence="1">ARSEF 373</strain>
    </source>
</reference>
<gene>
    <name evidence="1" type="ORF">N0F65_002331</name>
</gene>
<keyword evidence="2" id="KW-1185">Reference proteome</keyword>
<dbReference type="Proteomes" id="UP001146120">
    <property type="component" value="Unassembled WGS sequence"/>
</dbReference>
<dbReference type="EMBL" id="DAKRPA010000052">
    <property type="protein sequence ID" value="DBA01196.1"/>
    <property type="molecule type" value="Genomic_DNA"/>
</dbReference>
<evidence type="ECO:0000313" key="2">
    <source>
        <dbReference type="Proteomes" id="UP001146120"/>
    </source>
</evidence>
<proteinExistence type="predicted"/>
<reference evidence="1" key="1">
    <citation type="submission" date="2022-11" db="EMBL/GenBank/DDBJ databases">
        <authorList>
            <person name="Morgan W.R."/>
            <person name="Tartar A."/>
        </authorList>
    </citation>
    <scope>NUCLEOTIDE SEQUENCE</scope>
    <source>
        <strain evidence="1">ARSEF 373</strain>
    </source>
</reference>
<comment type="caution">
    <text evidence="1">The sequence shown here is derived from an EMBL/GenBank/DDBJ whole genome shotgun (WGS) entry which is preliminary data.</text>
</comment>
<protein>
    <submittedName>
        <fullName evidence="1">Uncharacterized protein</fullName>
    </submittedName>
</protein>
<accession>A0AAV2Z1I6</accession>